<protein>
    <recommendedName>
        <fullName evidence="4">DUF5626 domain-containing protein</fullName>
    </recommendedName>
</protein>
<evidence type="ECO:0000256" key="1">
    <source>
        <dbReference type="SAM" id="SignalP"/>
    </source>
</evidence>
<gene>
    <name evidence="2" type="ORF">ERS852569_03439</name>
</gene>
<proteinExistence type="predicted"/>
<sequence length="160" mass="18114">MKRKRIFSRLLFLMLAIMITVTLYQPTQAASGKYTGTYTKTWSVSSNMSVTIKPSYSVIVNKVTSTKVRLQLEKLGVNGSPIYATAPITAKRKGNLISFKWKDTWGNSGTGTLKLYKGYVKLKVKQTHNAKWNRSTLDTNGKYMKIYRKSGNTKMDNIDL</sequence>
<feature type="signal peptide" evidence="1">
    <location>
        <begin position="1"/>
        <end position="29"/>
    </location>
</feature>
<dbReference type="AlphaFoldDB" id="A0A174VXN4"/>
<feature type="chain" id="PRO_5008036236" description="DUF5626 domain-containing protein" evidence="1">
    <location>
        <begin position="30"/>
        <end position="160"/>
    </location>
</feature>
<evidence type="ECO:0008006" key="4">
    <source>
        <dbReference type="Google" id="ProtNLM"/>
    </source>
</evidence>
<dbReference type="RefSeq" id="WP_055060516.1">
    <property type="nucleotide sequence ID" value="NZ_CZBP01000037.1"/>
</dbReference>
<keyword evidence="1" id="KW-0732">Signal</keyword>
<organism evidence="2 3">
    <name type="scientific">Blautia obeum</name>
    <dbReference type="NCBI Taxonomy" id="40520"/>
    <lineage>
        <taxon>Bacteria</taxon>
        <taxon>Bacillati</taxon>
        <taxon>Bacillota</taxon>
        <taxon>Clostridia</taxon>
        <taxon>Lachnospirales</taxon>
        <taxon>Lachnospiraceae</taxon>
        <taxon>Blautia</taxon>
    </lineage>
</organism>
<dbReference type="Proteomes" id="UP000095762">
    <property type="component" value="Unassembled WGS sequence"/>
</dbReference>
<evidence type="ECO:0000313" key="2">
    <source>
        <dbReference type="EMBL" id="CUQ36968.1"/>
    </source>
</evidence>
<reference evidence="2 3" key="1">
    <citation type="submission" date="2015-09" db="EMBL/GenBank/DDBJ databases">
        <authorList>
            <consortium name="Pathogen Informatics"/>
        </authorList>
    </citation>
    <scope>NUCLEOTIDE SEQUENCE [LARGE SCALE GENOMIC DNA]</scope>
    <source>
        <strain evidence="2 3">2789STDY5834957</strain>
    </source>
</reference>
<name>A0A174VXN4_9FIRM</name>
<dbReference type="EMBL" id="CZBP01000037">
    <property type="protein sequence ID" value="CUQ36968.1"/>
    <property type="molecule type" value="Genomic_DNA"/>
</dbReference>
<evidence type="ECO:0000313" key="3">
    <source>
        <dbReference type="Proteomes" id="UP000095762"/>
    </source>
</evidence>
<accession>A0A174VXN4</accession>